<protein>
    <recommendedName>
        <fullName evidence="3">Peptidase A1 domain-containing protein</fullName>
    </recommendedName>
</protein>
<dbReference type="InterPro" id="IPR021109">
    <property type="entry name" value="Peptidase_aspartic_dom_sf"/>
</dbReference>
<dbReference type="PROSITE" id="PS51767">
    <property type="entry name" value="PEPTIDASE_A1"/>
    <property type="match status" value="1"/>
</dbReference>
<keyword evidence="2" id="KW-0732">Signal</keyword>
<dbReference type="Gene3D" id="2.40.70.10">
    <property type="entry name" value="Acid Proteases"/>
    <property type="match status" value="2"/>
</dbReference>
<feature type="signal peptide" evidence="2">
    <location>
        <begin position="1"/>
        <end position="27"/>
    </location>
</feature>
<feature type="chain" id="PRO_5045634976" description="Peptidase A1 domain-containing protein" evidence="2">
    <location>
        <begin position="28"/>
        <end position="473"/>
    </location>
</feature>
<evidence type="ECO:0000256" key="1">
    <source>
        <dbReference type="ARBA" id="ARBA00007447"/>
    </source>
</evidence>
<dbReference type="PANTHER" id="PTHR47966">
    <property type="entry name" value="BETA-SITE APP-CLEAVING ENZYME, ISOFORM A-RELATED"/>
    <property type="match status" value="1"/>
</dbReference>
<organism evidence="4 5">
    <name type="scientific">Necator americanus</name>
    <name type="common">Human hookworm</name>
    <dbReference type="NCBI Taxonomy" id="51031"/>
    <lineage>
        <taxon>Eukaryota</taxon>
        <taxon>Metazoa</taxon>
        <taxon>Ecdysozoa</taxon>
        <taxon>Nematoda</taxon>
        <taxon>Chromadorea</taxon>
        <taxon>Rhabditida</taxon>
        <taxon>Rhabditina</taxon>
        <taxon>Rhabditomorpha</taxon>
        <taxon>Strongyloidea</taxon>
        <taxon>Ancylostomatidae</taxon>
        <taxon>Bunostominae</taxon>
        <taxon>Necator</taxon>
    </lineage>
</organism>
<keyword evidence="5" id="KW-1185">Reference proteome</keyword>
<name>A0ABR1E4L4_NECAM</name>
<comment type="similarity">
    <text evidence="1">Belongs to the peptidase A1 family.</text>
</comment>
<dbReference type="SUPFAM" id="SSF50630">
    <property type="entry name" value="Acid proteases"/>
    <property type="match status" value="1"/>
</dbReference>
<comment type="caution">
    <text evidence="4">The sequence shown here is derived from an EMBL/GenBank/DDBJ whole genome shotgun (WGS) entry which is preliminary data.</text>
</comment>
<dbReference type="CDD" id="cd05471">
    <property type="entry name" value="pepsin_like"/>
    <property type="match status" value="1"/>
</dbReference>
<dbReference type="InterPro" id="IPR033121">
    <property type="entry name" value="PEPTIDASE_A1"/>
</dbReference>
<dbReference type="EMBL" id="JAVFWL010000005">
    <property type="protein sequence ID" value="KAK6757627.1"/>
    <property type="molecule type" value="Genomic_DNA"/>
</dbReference>
<dbReference type="Pfam" id="PF00026">
    <property type="entry name" value="Asp"/>
    <property type="match status" value="1"/>
</dbReference>
<dbReference type="PRINTS" id="PR00792">
    <property type="entry name" value="PEPSIN"/>
</dbReference>
<accession>A0ABR1E4L4</accession>
<proteinExistence type="inferred from homology"/>
<evidence type="ECO:0000313" key="4">
    <source>
        <dbReference type="EMBL" id="KAK6757627.1"/>
    </source>
</evidence>
<gene>
    <name evidence="4" type="primary">Necator_chrV.g20235</name>
    <name evidence="4" type="ORF">RB195_015443</name>
</gene>
<evidence type="ECO:0000313" key="5">
    <source>
        <dbReference type="Proteomes" id="UP001303046"/>
    </source>
</evidence>
<evidence type="ECO:0000256" key="2">
    <source>
        <dbReference type="SAM" id="SignalP"/>
    </source>
</evidence>
<sequence>MNGSASLISSRVGTMLTLLFLVNCAIADVYRMSLTKIESPMVQMMRKETWKAELRKMKETRTQITNAGKPSFPVNKFSEFLFVFDRSPYMNCLLILHSLQRFPINLGIMVYDYYGIEYVGNITIGTPEQSFEVVFDTASSEVWVPDYSCAPTPEPECDRSECDSGLACRVFCPEISCCEQKKILNEEEYSCKGKHIFNSKKSNTYVPTEGSWSDAYGNGEAEGFYGNDTVRFGGIGTNQLIVPGAHFGQAELITGYFTEHPIDGVFGLGFPILCTEEVVTPFQRAYDLQLIDPVFTVFLKHANEIEEDKFGGMFTFGGVDEEHCEKAITYETLTEAAYWKFKMANISCGSFSAKNEWSATTHTGDLFISGPWRIISEMAKQYNAVYNEDMDIFVIDCNAQPRMEIGIGSHKYTIRSSNLIIKVKEDYCIFALRSHETGGFFPTWSLGYPFIREYCNVYDWGNERIGFAKSIQK</sequence>
<dbReference type="Proteomes" id="UP001303046">
    <property type="component" value="Unassembled WGS sequence"/>
</dbReference>
<dbReference type="InterPro" id="IPR001461">
    <property type="entry name" value="Aspartic_peptidase_A1"/>
</dbReference>
<evidence type="ECO:0000259" key="3">
    <source>
        <dbReference type="PROSITE" id="PS51767"/>
    </source>
</evidence>
<reference evidence="4 5" key="1">
    <citation type="submission" date="2023-08" db="EMBL/GenBank/DDBJ databases">
        <title>A Necator americanus chromosomal reference genome.</title>
        <authorList>
            <person name="Ilik V."/>
            <person name="Petrzelkova K.J."/>
            <person name="Pardy F."/>
            <person name="Fuh T."/>
            <person name="Niatou-Singa F.S."/>
            <person name="Gouil Q."/>
            <person name="Baker L."/>
            <person name="Ritchie M.E."/>
            <person name="Jex A.R."/>
            <person name="Gazzola D."/>
            <person name="Li H."/>
            <person name="Toshio Fujiwara R."/>
            <person name="Zhan B."/>
            <person name="Aroian R.V."/>
            <person name="Pafco B."/>
            <person name="Schwarz E.M."/>
        </authorList>
    </citation>
    <scope>NUCLEOTIDE SEQUENCE [LARGE SCALE GENOMIC DNA]</scope>
    <source>
        <strain evidence="4 5">Aroian</strain>
        <tissue evidence="4">Whole animal</tissue>
    </source>
</reference>
<dbReference type="InterPro" id="IPR034164">
    <property type="entry name" value="Pepsin-like_dom"/>
</dbReference>
<feature type="domain" description="Peptidase A1" evidence="3">
    <location>
        <begin position="118"/>
        <end position="468"/>
    </location>
</feature>
<dbReference type="PANTHER" id="PTHR47966:SF45">
    <property type="entry name" value="PEPTIDASE A1 DOMAIN-CONTAINING PROTEIN"/>
    <property type="match status" value="1"/>
</dbReference>